<dbReference type="RefSeq" id="WP_057823998.1">
    <property type="nucleotide sequence ID" value="NZ_AZFX01000036.1"/>
</dbReference>
<dbReference type="Proteomes" id="UP000051315">
    <property type="component" value="Unassembled WGS sequence"/>
</dbReference>
<evidence type="ECO:0000256" key="1">
    <source>
        <dbReference type="ARBA" id="ARBA00003238"/>
    </source>
</evidence>
<dbReference type="PROSITE" id="PS51482">
    <property type="entry name" value="DEGV"/>
    <property type="match status" value="1"/>
</dbReference>
<dbReference type="PATRIC" id="fig|1423735.3.peg.1314"/>
<dbReference type="InterPro" id="IPR050270">
    <property type="entry name" value="DegV_domain_contain"/>
</dbReference>
<proteinExistence type="predicted"/>
<dbReference type="Gene3D" id="3.30.1180.10">
    <property type="match status" value="1"/>
</dbReference>
<dbReference type="EMBL" id="AZFX01000036">
    <property type="protein sequence ID" value="KRM10664.1"/>
    <property type="molecule type" value="Genomic_DNA"/>
</dbReference>
<dbReference type="NCBIfam" id="TIGR00762">
    <property type="entry name" value="DegV"/>
    <property type="match status" value="1"/>
</dbReference>
<keyword evidence="2" id="KW-0446">Lipid-binding</keyword>
<dbReference type="SUPFAM" id="SSF82549">
    <property type="entry name" value="DAK1/DegV-like"/>
    <property type="match status" value="1"/>
</dbReference>
<organism evidence="3 4">
    <name type="scientific">Lapidilactobacillus concavus DSM 17758</name>
    <dbReference type="NCBI Taxonomy" id="1423735"/>
    <lineage>
        <taxon>Bacteria</taxon>
        <taxon>Bacillati</taxon>
        <taxon>Bacillota</taxon>
        <taxon>Bacilli</taxon>
        <taxon>Lactobacillales</taxon>
        <taxon>Lactobacillaceae</taxon>
        <taxon>Lapidilactobacillus</taxon>
    </lineage>
</organism>
<evidence type="ECO:0008006" key="5">
    <source>
        <dbReference type="Google" id="ProtNLM"/>
    </source>
</evidence>
<comment type="function">
    <text evidence="1">May bind long-chain fatty acids, such as palmitate, and may play a role in lipid transport or fatty acid metabolism.</text>
</comment>
<evidence type="ECO:0000313" key="3">
    <source>
        <dbReference type="EMBL" id="KRM10664.1"/>
    </source>
</evidence>
<dbReference type="STRING" id="1423735.FC15_GL001268"/>
<dbReference type="AlphaFoldDB" id="A0A0R1VYB0"/>
<evidence type="ECO:0000256" key="2">
    <source>
        <dbReference type="ARBA" id="ARBA00023121"/>
    </source>
</evidence>
<comment type="caution">
    <text evidence="3">The sequence shown here is derived from an EMBL/GenBank/DDBJ whole genome shotgun (WGS) entry which is preliminary data.</text>
</comment>
<dbReference type="Gene3D" id="3.40.50.10170">
    <property type="match status" value="1"/>
</dbReference>
<sequence>MKVAVITDSATYLTPEQAAEYHIHVLPIPILWGDETLRDMIDINQVQFYERLRTDSVLPTTSQPSIGETEELVTQLVAEGYEAVIMPVISSGLSSFYENLTAYAQRETRLKIYPFDTHITCAGTAYAALLAGKMALAGKTPEEIMAALYELRETTHVLFMVDDLEHLRRTGRLSNASSFVAGLLKIKPILGMDVDHNGKGEISAIAKERQAKRAYEWIASHFGEAIKDVDYPVRATIFDANAPEAKQAWIDDLSKRFPNVTFEGSIIGPVVGVHTGENAMAFIWGRDWDKM</sequence>
<dbReference type="PANTHER" id="PTHR33434:SF2">
    <property type="entry name" value="FATTY ACID-BINDING PROTEIN TM_1468"/>
    <property type="match status" value="1"/>
</dbReference>
<gene>
    <name evidence="3" type="ORF">FC15_GL001268</name>
</gene>
<accession>A0A0R1VYB0</accession>
<protein>
    <recommendedName>
        <fullName evidence="5">DegV family protein</fullName>
    </recommendedName>
</protein>
<name>A0A0R1VYB0_9LACO</name>
<dbReference type="GO" id="GO:0008289">
    <property type="term" value="F:lipid binding"/>
    <property type="evidence" value="ECO:0007669"/>
    <property type="project" value="UniProtKB-KW"/>
</dbReference>
<reference evidence="3 4" key="1">
    <citation type="journal article" date="2015" name="Genome Announc.">
        <title>Expanding the biotechnology potential of lactobacilli through comparative genomics of 213 strains and associated genera.</title>
        <authorList>
            <person name="Sun Z."/>
            <person name="Harris H.M."/>
            <person name="McCann A."/>
            <person name="Guo C."/>
            <person name="Argimon S."/>
            <person name="Zhang W."/>
            <person name="Yang X."/>
            <person name="Jeffery I.B."/>
            <person name="Cooney J.C."/>
            <person name="Kagawa T.F."/>
            <person name="Liu W."/>
            <person name="Song Y."/>
            <person name="Salvetti E."/>
            <person name="Wrobel A."/>
            <person name="Rasinkangas P."/>
            <person name="Parkhill J."/>
            <person name="Rea M.C."/>
            <person name="O'Sullivan O."/>
            <person name="Ritari J."/>
            <person name="Douillard F.P."/>
            <person name="Paul Ross R."/>
            <person name="Yang R."/>
            <person name="Briner A.E."/>
            <person name="Felis G.E."/>
            <person name="de Vos W.M."/>
            <person name="Barrangou R."/>
            <person name="Klaenhammer T.R."/>
            <person name="Caufield P.W."/>
            <person name="Cui Y."/>
            <person name="Zhang H."/>
            <person name="O'Toole P.W."/>
        </authorList>
    </citation>
    <scope>NUCLEOTIDE SEQUENCE [LARGE SCALE GENOMIC DNA]</scope>
    <source>
        <strain evidence="3 4">DSM 17758</strain>
    </source>
</reference>
<evidence type="ECO:0000313" key="4">
    <source>
        <dbReference type="Proteomes" id="UP000051315"/>
    </source>
</evidence>
<dbReference type="PANTHER" id="PTHR33434">
    <property type="entry name" value="DEGV DOMAIN-CONTAINING PROTEIN DR_1986-RELATED"/>
    <property type="match status" value="1"/>
</dbReference>
<keyword evidence="4" id="KW-1185">Reference proteome</keyword>
<dbReference type="InterPro" id="IPR003797">
    <property type="entry name" value="DegV"/>
</dbReference>
<dbReference type="Pfam" id="PF02645">
    <property type="entry name" value="DegV"/>
    <property type="match status" value="1"/>
</dbReference>
<dbReference type="InterPro" id="IPR043168">
    <property type="entry name" value="DegV_C"/>
</dbReference>